<reference evidence="2" key="1">
    <citation type="journal article" date="2021" name="PeerJ">
        <title>Extensive microbial diversity within the chicken gut microbiome revealed by metagenomics and culture.</title>
        <authorList>
            <person name="Gilroy R."/>
            <person name="Ravi A."/>
            <person name="Getino M."/>
            <person name="Pursley I."/>
            <person name="Horton D.L."/>
            <person name="Alikhan N.F."/>
            <person name="Baker D."/>
            <person name="Gharbi K."/>
            <person name="Hall N."/>
            <person name="Watson M."/>
            <person name="Adriaenssens E.M."/>
            <person name="Foster-Nyarko E."/>
            <person name="Jarju S."/>
            <person name="Secka A."/>
            <person name="Antonio M."/>
            <person name="Oren A."/>
            <person name="Chaudhuri R.R."/>
            <person name="La Ragione R."/>
            <person name="Hildebrand F."/>
            <person name="Pallen M.J."/>
        </authorList>
    </citation>
    <scope>NUCLEOTIDE SEQUENCE</scope>
    <source>
        <strain evidence="2">CHK171-505</strain>
    </source>
</reference>
<reference evidence="2" key="2">
    <citation type="submission" date="2021-04" db="EMBL/GenBank/DDBJ databases">
        <authorList>
            <person name="Gilroy R."/>
        </authorList>
    </citation>
    <scope>NUCLEOTIDE SEQUENCE</scope>
    <source>
        <strain evidence="2">CHK171-505</strain>
    </source>
</reference>
<sequence>LDASDNDMRNISVDWINKNLGKLDQSFMSEEFLQQMAGNTPINAVPADGSLTTKKFADKSITTRKIGDGEVKPKNTNFVKTGNNLANFIESGVILSSSAPDRRTPYEGGWVSDLISVKTGDELTLKYINRYMLYSESFGIYDNKLINGAETTITIPSNVAYIIVDTFGGFTPLAMVNFGTDALPYEPYSITIDNLVLPDGEFKQSWEEKRVDWIGDSLLEKNTTATKNTYDYVTEYLQLDSNNLGVSGTGYANKAGTKTTFYERVSQVRTNTDLVVFCGSGNDISSALPLGESSDSDTTTVAGCINTAIDNAIGRVPMAKIAIITSPPWQSSQLNNDDTLFGKYILMLKKIAYERGIPFLDLYHESGMRPWEQTFRDNFYKRDNGGGTHPDEDGHYKFMFPPTREFIKTLI</sequence>
<feature type="non-terminal residue" evidence="2">
    <location>
        <position position="1"/>
    </location>
</feature>
<feature type="domain" description="SGNH hydrolase-type esterase" evidence="1">
    <location>
        <begin position="214"/>
        <end position="395"/>
    </location>
</feature>
<dbReference type="Proteomes" id="UP000886856">
    <property type="component" value="Unassembled WGS sequence"/>
</dbReference>
<protein>
    <submittedName>
        <fullName evidence="2">SGNH/GDSL hydrolase family protein</fullName>
    </submittedName>
</protein>
<dbReference type="Pfam" id="PF13472">
    <property type="entry name" value="Lipase_GDSL_2"/>
    <property type="match status" value="1"/>
</dbReference>
<keyword evidence="2" id="KW-0378">Hydrolase</keyword>
<dbReference type="EMBL" id="DWYW01000216">
    <property type="protein sequence ID" value="HJA91021.1"/>
    <property type="molecule type" value="Genomic_DNA"/>
</dbReference>
<dbReference type="SUPFAM" id="SSF52266">
    <property type="entry name" value="SGNH hydrolase"/>
    <property type="match status" value="1"/>
</dbReference>
<proteinExistence type="predicted"/>
<evidence type="ECO:0000259" key="1">
    <source>
        <dbReference type="Pfam" id="PF13472"/>
    </source>
</evidence>
<dbReference type="InterPro" id="IPR013830">
    <property type="entry name" value="SGNH_hydro"/>
</dbReference>
<dbReference type="Gene3D" id="3.40.50.1110">
    <property type="entry name" value="SGNH hydrolase"/>
    <property type="match status" value="1"/>
</dbReference>
<dbReference type="CDD" id="cd00229">
    <property type="entry name" value="SGNH_hydrolase"/>
    <property type="match status" value="1"/>
</dbReference>
<gene>
    <name evidence="2" type="ORF">H9948_09560</name>
</gene>
<evidence type="ECO:0000313" key="3">
    <source>
        <dbReference type="Proteomes" id="UP000886856"/>
    </source>
</evidence>
<evidence type="ECO:0000313" key="2">
    <source>
        <dbReference type="EMBL" id="HJA91021.1"/>
    </source>
</evidence>
<name>A0A9D2KZD3_9LACT</name>
<dbReference type="AlphaFoldDB" id="A0A9D2KZD3"/>
<dbReference type="InterPro" id="IPR036514">
    <property type="entry name" value="SGNH_hydro_sf"/>
</dbReference>
<organism evidence="2 3">
    <name type="scientific">Candidatus Jeotgalibaca merdavium</name>
    <dbReference type="NCBI Taxonomy" id="2838627"/>
    <lineage>
        <taxon>Bacteria</taxon>
        <taxon>Bacillati</taxon>
        <taxon>Bacillota</taxon>
        <taxon>Bacilli</taxon>
        <taxon>Lactobacillales</taxon>
        <taxon>Carnobacteriaceae</taxon>
        <taxon>Jeotgalibaca</taxon>
    </lineage>
</organism>
<comment type="caution">
    <text evidence="2">The sequence shown here is derived from an EMBL/GenBank/DDBJ whole genome shotgun (WGS) entry which is preliminary data.</text>
</comment>
<dbReference type="GO" id="GO:0016787">
    <property type="term" value="F:hydrolase activity"/>
    <property type="evidence" value="ECO:0007669"/>
    <property type="project" value="UniProtKB-KW"/>
</dbReference>
<accession>A0A9D2KZD3</accession>